<evidence type="ECO:0000313" key="9">
    <source>
        <dbReference type="Proteomes" id="UP000036987"/>
    </source>
</evidence>
<reference evidence="9" key="1">
    <citation type="journal article" date="2016" name="Nature">
        <title>The genome of the seagrass Zostera marina reveals angiosperm adaptation to the sea.</title>
        <authorList>
            <person name="Olsen J.L."/>
            <person name="Rouze P."/>
            <person name="Verhelst B."/>
            <person name="Lin Y.-C."/>
            <person name="Bayer T."/>
            <person name="Collen J."/>
            <person name="Dattolo E."/>
            <person name="De Paoli E."/>
            <person name="Dittami S."/>
            <person name="Maumus F."/>
            <person name="Michel G."/>
            <person name="Kersting A."/>
            <person name="Lauritano C."/>
            <person name="Lohaus R."/>
            <person name="Toepel M."/>
            <person name="Tonon T."/>
            <person name="Vanneste K."/>
            <person name="Amirebrahimi M."/>
            <person name="Brakel J."/>
            <person name="Bostroem C."/>
            <person name="Chovatia M."/>
            <person name="Grimwood J."/>
            <person name="Jenkins J.W."/>
            <person name="Jueterbock A."/>
            <person name="Mraz A."/>
            <person name="Stam W.T."/>
            <person name="Tice H."/>
            <person name="Bornberg-Bauer E."/>
            <person name="Green P.J."/>
            <person name="Pearson G.A."/>
            <person name="Procaccini G."/>
            <person name="Duarte C.M."/>
            <person name="Schmutz J."/>
            <person name="Reusch T.B.H."/>
            <person name="Van de Peer Y."/>
        </authorList>
    </citation>
    <scope>NUCLEOTIDE SEQUENCE [LARGE SCALE GENOMIC DNA]</scope>
    <source>
        <strain evidence="9">cv. Finnish</strain>
    </source>
</reference>
<dbReference type="InterPro" id="IPR056990">
    <property type="entry name" value="VIN3-like_C"/>
</dbReference>
<comment type="subcellular location">
    <subcellularLocation>
        <location evidence="1">Nucleus</location>
    </subcellularLocation>
</comment>
<proteinExistence type="predicted"/>
<gene>
    <name evidence="8" type="ORF">ZOSMA_155G00480</name>
</gene>
<feature type="region of interest" description="Disordered" evidence="6">
    <location>
        <begin position="1"/>
        <end position="43"/>
    </location>
</feature>
<dbReference type="Pfam" id="PF07227">
    <property type="entry name" value="PHD_Oberon"/>
    <property type="match status" value="1"/>
</dbReference>
<evidence type="ECO:0000256" key="1">
    <source>
        <dbReference type="ARBA" id="ARBA00004123"/>
    </source>
</evidence>
<evidence type="ECO:0000256" key="3">
    <source>
        <dbReference type="ARBA" id="ARBA00022771"/>
    </source>
</evidence>
<dbReference type="InterPro" id="IPR058585">
    <property type="entry name" value="Fn3_VIN3"/>
</dbReference>
<dbReference type="OMA" id="SENWAVK"/>
<dbReference type="Pfam" id="PF23380">
    <property type="entry name" value="VIN3_C"/>
    <property type="match status" value="1"/>
</dbReference>
<dbReference type="OrthoDB" id="1925343at2759"/>
<dbReference type="GO" id="GO:0005634">
    <property type="term" value="C:nucleus"/>
    <property type="evidence" value="ECO:0007669"/>
    <property type="project" value="UniProtKB-SubCell"/>
</dbReference>
<evidence type="ECO:0000256" key="5">
    <source>
        <dbReference type="ARBA" id="ARBA00023242"/>
    </source>
</evidence>
<dbReference type="PANTHER" id="PTHR46286">
    <property type="entry name" value="VIN3-LIKE PROTEIN 2-RELATED"/>
    <property type="match status" value="1"/>
</dbReference>
<dbReference type="InterPro" id="IPR032881">
    <property type="entry name" value="Oberon-like_PHD"/>
</dbReference>
<keyword evidence="4" id="KW-0862">Zinc</keyword>
<dbReference type="EMBL" id="LFYR01000607">
    <property type="protein sequence ID" value="KMZ73050.1"/>
    <property type="molecule type" value="Genomic_DNA"/>
</dbReference>
<dbReference type="InterPro" id="IPR003961">
    <property type="entry name" value="FN3_dom"/>
</dbReference>
<organism evidence="8 9">
    <name type="scientific">Zostera marina</name>
    <name type="common">Eelgrass</name>
    <dbReference type="NCBI Taxonomy" id="29655"/>
    <lineage>
        <taxon>Eukaryota</taxon>
        <taxon>Viridiplantae</taxon>
        <taxon>Streptophyta</taxon>
        <taxon>Embryophyta</taxon>
        <taxon>Tracheophyta</taxon>
        <taxon>Spermatophyta</taxon>
        <taxon>Magnoliopsida</taxon>
        <taxon>Liliopsida</taxon>
        <taxon>Zosteraceae</taxon>
        <taxon>Zostera</taxon>
    </lineage>
</organism>
<dbReference type="GO" id="GO:0040029">
    <property type="term" value="P:epigenetic regulation of gene expression"/>
    <property type="evidence" value="ECO:0007669"/>
    <property type="project" value="InterPro"/>
</dbReference>
<dbReference type="Pfam" id="PF23376">
    <property type="entry name" value="Fn3_VIN3"/>
    <property type="match status" value="1"/>
</dbReference>
<dbReference type="Proteomes" id="UP000036987">
    <property type="component" value="Unassembled WGS sequence"/>
</dbReference>
<dbReference type="InterPro" id="IPR013783">
    <property type="entry name" value="Ig-like_fold"/>
</dbReference>
<dbReference type="AlphaFoldDB" id="A0A0K9PXU5"/>
<dbReference type="STRING" id="29655.A0A0K9PXU5"/>
<keyword evidence="5" id="KW-0539">Nucleus</keyword>
<dbReference type="GO" id="GO:0010048">
    <property type="term" value="P:vernalization response"/>
    <property type="evidence" value="ECO:0007669"/>
    <property type="project" value="InterPro"/>
</dbReference>
<keyword evidence="3" id="KW-0863">Zinc-finger</keyword>
<accession>A0A0K9PXU5</accession>
<feature type="domain" description="Fibronectin type-III" evidence="7">
    <location>
        <begin position="356"/>
        <end position="454"/>
    </location>
</feature>
<dbReference type="PANTHER" id="PTHR46286:SF1">
    <property type="entry name" value="VIN3-LIKE PROTEIN 1"/>
    <property type="match status" value="1"/>
</dbReference>
<name>A0A0K9PXU5_ZOSMR</name>
<evidence type="ECO:0000313" key="8">
    <source>
        <dbReference type="EMBL" id="KMZ73050.1"/>
    </source>
</evidence>
<evidence type="ECO:0000256" key="2">
    <source>
        <dbReference type="ARBA" id="ARBA00022723"/>
    </source>
</evidence>
<evidence type="ECO:0000259" key="7">
    <source>
        <dbReference type="PROSITE" id="PS50853"/>
    </source>
</evidence>
<dbReference type="CDD" id="cd00063">
    <property type="entry name" value="FN3"/>
    <property type="match status" value="1"/>
</dbReference>
<protein>
    <submittedName>
        <fullName evidence="8">Vernalization insensitive 3</fullName>
    </submittedName>
</protein>
<dbReference type="InterPro" id="IPR044514">
    <property type="entry name" value="VIN3-like"/>
</dbReference>
<dbReference type="SUPFAM" id="SSF49265">
    <property type="entry name" value="Fibronectin type III"/>
    <property type="match status" value="1"/>
</dbReference>
<evidence type="ECO:0000256" key="6">
    <source>
        <dbReference type="SAM" id="MobiDB-lite"/>
    </source>
</evidence>
<feature type="compositionally biased region" description="Polar residues" evidence="6">
    <location>
        <begin position="30"/>
        <end position="43"/>
    </location>
</feature>
<dbReference type="Gene3D" id="2.60.40.10">
    <property type="entry name" value="Immunoglobulins"/>
    <property type="match status" value="1"/>
</dbReference>
<comment type="caution">
    <text evidence="8">The sequence shown here is derived from an EMBL/GenBank/DDBJ whole genome shotgun (WGS) entry which is preliminary data.</text>
</comment>
<dbReference type="InterPro" id="IPR036116">
    <property type="entry name" value="FN3_sf"/>
</dbReference>
<evidence type="ECO:0000256" key="4">
    <source>
        <dbReference type="ARBA" id="ARBA00022833"/>
    </source>
</evidence>
<dbReference type="GO" id="GO:0008270">
    <property type="term" value="F:zinc ion binding"/>
    <property type="evidence" value="ECO:0007669"/>
    <property type="project" value="UniProtKB-KW"/>
</dbReference>
<keyword evidence="9" id="KW-1185">Reference proteome</keyword>
<sequence>MGSDEKLIPKVGPNTSSSAVSSPDDKCCLHTSNSPESLQDFPQSFPKSELVDSSFGNERKQTILTKCKTYELKSAVHSSFEKDRMQTIPSKCKAYPQKLIRSKGNKYLDLKRTSSSDSTFLSNHGSKKQSKKGDCLIRFSSSAENSQDGLPTKNLICRNSACRAILATEDTFCKRCSCCICHVFDDNKDPSLWLVCTSQPGYSDSCGLSCHIECALQNQKAGVVSLGHCMELDGSYCCCSCGKISGIIECWKKQLVIARDARRVDVLCHRISLSYRILDGTSRFKELHEIVGDAKDKLENEIGAVNGVSAKMARGIVSRLSVANDVQKLCTHAIEKADEWLISVANAKSIHRENSLPHACRFQFEGITSSSLVIKLKEARPSTSESIKGYKLWYCKTREDSQEMEPVVFTCPRKKILISNLQPCTEYTFRIISFTDKGDFGHSFSKCFTKSVEIIPKGLENCEAEGGTSSDKRKAKVGPSSSSGFKVRDLGRILRRAWAEEHGDLDGFCSDGLEEESCGGVVVKPETVEEEQPRSMVSQELDLNMSSVPDLNAEIIPPTECFHEDVNGCTSEKKKRSARSSRNDLQTWTIDKPTSDVPVIESQSKLFRRNAVGMTEDWNITGVIGSPLKFSNKSNGELDGHYEYCVRIIRWLECRGHIEKDFRMKFLTWFSLRSTEQERRVVHTFINTLVDDPGSLAGQLVDSFLEIAMYKKPRNGFCSKLWH</sequence>
<dbReference type="PROSITE" id="PS50853">
    <property type="entry name" value="FN3"/>
    <property type="match status" value="1"/>
</dbReference>
<keyword evidence="2" id="KW-0479">Metal-binding</keyword>